<dbReference type="CDD" id="cd00303">
    <property type="entry name" value="retropepsin_like"/>
    <property type="match status" value="1"/>
</dbReference>
<feature type="compositionally biased region" description="Low complexity" evidence="1">
    <location>
        <begin position="106"/>
        <end position="122"/>
    </location>
</feature>
<gene>
    <name evidence="2" type="ORF">Agub_g15559</name>
</gene>
<evidence type="ECO:0000256" key="1">
    <source>
        <dbReference type="SAM" id="MobiDB-lite"/>
    </source>
</evidence>
<name>A0AAD3E5F3_9CHLO</name>
<dbReference type="EMBL" id="BMAR01000075">
    <property type="protein sequence ID" value="GFR52913.1"/>
    <property type="molecule type" value="Genomic_DNA"/>
</dbReference>
<keyword evidence="3" id="KW-1185">Reference proteome</keyword>
<comment type="caution">
    <text evidence="2">The sequence shown here is derived from an EMBL/GenBank/DDBJ whole genome shotgun (WGS) entry which is preliminary data.</text>
</comment>
<feature type="compositionally biased region" description="Low complexity" evidence="1">
    <location>
        <begin position="1289"/>
        <end position="1303"/>
    </location>
</feature>
<dbReference type="PANTHER" id="PTHR48125:SF12">
    <property type="entry name" value="AT HOOK TRANSCRIPTION FACTOR FAMILY-RELATED"/>
    <property type="match status" value="1"/>
</dbReference>
<dbReference type="Gene3D" id="2.40.70.10">
    <property type="entry name" value="Acid Proteases"/>
    <property type="match status" value="1"/>
</dbReference>
<protein>
    <submittedName>
        <fullName evidence="2">Uncharacterized protein</fullName>
    </submittedName>
</protein>
<feature type="compositionally biased region" description="Low complexity" evidence="1">
    <location>
        <begin position="139"/>
        <end position="153"/>
    </location>
</feature>
<accession>A0AAD3E5F3</accession>
<feature type="region of interest" description="Disordered" evidence="1">
    <location>
        <begin position="878"/>
        <end position="900"/>
    </location>
</feature>
<feature type="compositionally biased region" description="Pro residues" evidence="1">
    <location>
        <begin position="784"/>
        <end position="800"/>
    </location>
</feature>
<evidence type="ECO:0000313" key="3">
    <source>
        <dbReference type="Proteomes" id="UP001054857"/>
    </source>
</evidence>
<feature type="region of interest" description="Disordered" evidence="1">
    <location>
        <begin position="769"/>
        <end position="816"/>
    </location>
</feature>
<feature type="region of interest" description="Disordered" evidence="1">
    <location>
        <begin position="310"/>
        <end position="354"/>
    </location>
</feature>
<organism evidence="2 3">
    <name type="scientific">Astrephomene gubernaculifera</name>
    <dbReference type="NCBI Taxonomy" id="47775"/>
    <lineage>
        <taxon>Eukaryota</taxon>
        <taxon>Viridiplantae</taxon>
        <taxon>Chlorophyta</taxon>
        <taxon>core chlorophytes</taxon>
        <taxon>Chlorophyceae</taxon>
        <taxon>CS clade</taxon>
        <taxon>Chlamydomonadales</taxon>
        <taxon>Astrephomenaceae</taxon>
        <taxon>Astrephomene</taxon>
    </lineage>
</organism>
<feature type="region of interest" description="Disordered" evidence="1">
    <location>
        <begin position="1"/>
        <end position="167"/>
    </location>
</feature>
<feature type="compositionally biased region" description="Pro residues" evidence="1">
    <location>
        <begin position="123"/>
        <end position="138"/>
    </location>
</feature>
<proteinExistence type="predicted"/>
<feature type="compositionally biased region" description="Gly residues" evidence="1">
    <location>
        <begin position="70"/>
        <end position="79"/>
    </location>
</feature>
<feature type="region of interest" description="Disordered" evidence="1">
    <location>
        <begin position="1273"/>
        <end position="1303"/>
    </location>
</feature>
<dbReference type="Proteomes" id="UP001054857">
    <property type="component" value="Unassembled WGS sequence"/>
</dbReference>
<sequence length="1303" mass="136483">MGAPSMHQTPPSQSPRPSPAGSFITARGMDSLPATPLTARSRSPPPRNQDAPTRPSGIAPAAKTGLQGLLLGGGNGRGMYGVPQFSRTAAYAGSMGPARRVPSTSPPAAEAAAAHRQPQQPFTAPPPPLRTQPPPPQQQPAAPQLAVPRSSSPAVPPAAQSPPEAAQQCDDIEDLLTAWDGGPDLVEEPTPLHDLCVLVGRLQRDSDLLERHGWPRGNVMSAEAFINALNPRLVPRATVRYNLDDFTTDMLMWHLGNLTNRVWTVNPAGYVTANDLIMELRARIVGKIGVGPLWQRYVVELRQYVRDSLSGRAATPPRSLPSPADPDAPAAAPWGPPPTAAAATGQPPLVPGPAGYGNAAPPAVPVHGAASAVSLLSATATSAAPPPPPVPNPAAPVPAAAAVGPADLPPPIGAACLNHREEVSRCRLQLTKLDPQFDGKASEFPRYESAARSWVETAQVNAVPGLPWPDLRQVASLMASHTLVNQSDPALWFKHNVEALQLAHYRAYRGLSGVKEEYRGQSIGTLVDFIEYVLVAMKRHYSGNSGDAVSWLEHFTWPPDPNKPGYGLPPAQVYTEYVNGCLNLPEGEYPEVNLARRLMLAGRNLRGYDFIRTRYEAMDTEQQKGLTRERVRQWLAEMETARSTEGGLQFITAPTVAAAPSARRAVTVSYAAAAPSPPSAKAAPDCFTPQMAGDLDAALQTTGVVTGDWFTNHLHCPCPVHAWFTDTPHLLAACRVAKDYWKNRDAGGLLRRADEGILRAEAERVLPPQLREDVAPARRRRPAYAPPPAGTLVPQPPPPQRQQQHAPRASRRTAEPPLQHPWANRQAGALQRQHTVPAHHAAAGAYAQESSLLHDLVVGQQLLGQQLHVLTAAMRHPEPQPREQYVRHPHPPAPSAYQASPAAAAAAPALAPAPAHATLLPTVASTSASSSYWAPSTPPSVMHEPAVPHGVMHVGNFGAQPPSSTSAAAVAPPAVGYTPGMPAYSVGLSSSVAASSAASTPPVMAQVATSGPLGFEQRSPAEILPHLRSRPAKFAGDPHAVVSAAAAPPTLPTLLQQLQAGLSQAQDAAGGLRQLCGTGSSPPAAVITAAAAAANASILRSGSLPYLLQASHATGLLVSSAARPSGQLPGRVLVDSGSAVHIVARRVACSLDLEVIPFPSLSITTAAGRSSVMGVAEVTLTFASGTPDVITHSSSALVVEDTGAEAFDLILGTEVLWHKFGCDILLGGPTPLLRLRRGYHHPQPCAHLPTTSLPIARPEPMLVANATALAVGGASLPQPQPPQQPPAAAPATAGAPSAAGGQP</sequence>
<feature type="compositionally biased region" description="Pro residues" evidence="1">
    <location>
        <begin position="1278"/>
        <end position="1288"/>
    </location>
</feature>
<dbReference type="InterPro" id="IPR021109">
    <property type="entry name" value="Peptidase_aspartic_dom_sf"/>
</dbReference>
<evidence type="ECO:0000313" key="2">
    <source>
        <dbReference type="EMBL" id="GFR52913.1"/>
    </source>
</evidence>
<reference evidence="2 3" key="1">
    <citation type="journal article" date="2021" name="Sci. Rep.">
        <title>Genome sequencing of the multicellular alga Astrephomene provides insights into convergent evolution of germ-soma differentiation.</title>
        <authorList>
            <person name="Yamashita S."/>
            <person name="Yamamoto K."/>
            <person name="Matsuzaki R."/>
            <person name="Suzuki S."/>
            <person name="Yamaguchi H."/>
            <person name="Hirooka S."/>
            <person name="Minakuchi Y."/>
            <person name="Miyagishima S."/>
            <person name="Kawachi M."/>
            <person name="Toyoda A."/>
            <person name="Nozaki H."/>
        </authorList>
    </citation>
    <scope>NUCLEOTIDE SEQUENCE [LARGE SCALE GENOMIC DNA]</scope>
    <source>
        <strain evidence="2 3">NIES-4017</strain>
    </source>
</reference>
<dbReference type="PANTHER" id="PTHR48125">
    <property type="entry name" value="LP07818P1"/>
    <property type="match status" value="1"/>
</dbReference>
<feature type="compositionally biased region" description="Low complexity" evidence="1">
    <location>
        <begin position="340"/>
        <end position="354"/>
    </location>
</feature>